<sequence>MISIKTLSSLFILSAIVCLCSANYVDWDSMDNEKRMTPDEASKFLDTYKRLFGGKDEEIREDNNELGERRSEAFEAYEEKCEPVFHVGKRACPPINTCDSADVQNPFLQDLPIFLKRELANEFNNQLERREDEFYQQIFKRKQDAEEIREIELKADARRKKAYKNYEESCKIKGKFTVRTCPKLQECTAKNKQTYIPLLAEKKNSTTAAPVTTTTTKAPMTTVKKSFFPFGKGSKREFIERALALSFLEPEVREEEADDDSSDDDDGLFKRFLGLGKKVDNKELIEETKERRDKAFKKYEEYCEKRLFRIGSKRNCPPLDKKLC</sequence>
<dbReference type="EMBL" id="CAJNOC010005538">
    <property type="protein sequence ID" value="CAF1055072.1"/>
    <property type="molecule type" value="Genomic_DNA"/>
</dbReference>
<dbReference type="Proteomes" id="UP000663879">
    <property type="component" value="Unassembled WGS sequence"/>
</dbReference>
<feature type="signal peptide" evidence="1">
    <location>
        <begin position="1"/>
        <end position="22"/>
    </location>
</feature>
<organism evidence="2 3">
    <name type="scientific">Brachionus calyciflorus</name>
    <dbReference type="NCBI Taxonomy" id="104777"/>
    <lineage>
        <taxon>Eukaryota</taxon>
        <taxon>Metazoa</taxon>
        <taxon>Spiralia</taxon>
        <taxon>Gnathifera</taxon>
        <taxon>Rotifera</taxon>
        <taxon>Eurotatoria</taxon>
        <taxon>Monogononta</taxon>
        <taxon>Pseudotrocha</taxon>
        <taxon>Ploima</taxon>
        <taxon>Brachionidae</taxon>
        <taxon>Brachionus</taxon>
    </lineage>
</organism>
<feature type="chain" id="PRO_5032770078" evidence="1">
    <location>
        <begin position="23"/>
        <end position="324"/>
    </location>
</feature>
<protein>
    <submittedName>
        <fullName evidence="2">Uncharacterized protein</fullName>
    </submittedName>
</protein>
<evidence type="ECO:0000313" key="2">
    <source>
        <dbReference type="EMBL" id="CAF1055072.1"/>
    </source>
</evidence>
<keyword evidence="3" id="KW-1185">Reference proteome</keyword>
<evidence type="ECO:0000256" key="1">
    <source>
        <dbReference type="SAM" id="SignalP"/>
    </source>
</evidence>
<evidence type="ECO:0000313" key="3">
    <source>
        <dbReference type="Proteomes" id="UP000663879"/>
    </source>
</evidence>
<keyword evidence="1" id="KW-0732">Signal</keyword>
<accession>A0A814KW73</accession>
<gene>
    <name evidence="2" type="ORF">OXX778_LOCUS19013</name>
</gene>
<proteinExistence type="predicted"/>
<reference evidence="2" key="1">
    <citation type="submission" date="2021-02" db="EMBL/GenBank/DDBJ databases">
        <authorList>
            <person name="Nowell W R."/>
        </authorList>
    </citation>
    <scope>NUCLEOTIDE SEQUENCE</scope>
    <source>
        <strain evidence="2">Ploen Becks lab</strain>
    </source>
</reference>
<dbReference type="OrthoDB" id="10378890at2759"/>
<name>A0A814KW73_9BILA</name>
<comment type="caution">
    <text evidence="2">The sequence shown here is derived from an EMBL/GenBank/DDBJ whole genome shotgun (WGS) entry which is preliminary data.</text>
</comment>
<dbReference type="AlphaFoldDB" id="A0A814KW73"/>